<dbReference type="AlphaFoldDB" id="A0A1D7ZY92"/>
<dbReference type="InterPro" id="IPR015421">
    <property type="entry name" value="PyrdxlP-dep_Trfase_major"/>
</dbReference>
<dbReference type="GO" id="GO:0031071">
    <property type="term" value="F:cysteine desulfurase activity"/>
    <property type="evidence" value="ECO:0007669"/>
    <property type="project" value="UniProtKB-EC"/>
</dbReference>
<dbReference type="EC" id="2.8.1.7" evidence="9"/>
<dbReference type="InterPro" id="IPR015422">
    <property type="entry name" value="PyrdxlP-dep_Trfase_small"/>
</dbReference>
<dbReference type="PANTHER" id="PTHR11601">
    <property type="entry name" value="CYSTEINE DESULFURYLASE FAMILY MEMBER"/>
    <property type="match status" value="1"/>
</dbReference>
<gene>
    <name evidence="9" type="ORF">LACFE_CDS1350</name>
</gene>
<evidence type="ECO:0000256" key="3">
    <source>
        <dbReference type="ARBA" id="ARBA00022723"/>
    </source>
</evidence>
<feature type="domain" description="Aminotransferase class V" evidence="8">
    <location>
        <begin position="2"/>
        <end position="366"/>
    </location>
</feature>
<dbReference type="GO" id="GO:0046872">
    <property type="term" value="F:metal ion binding"/>
    <property type="evidence" value="ECO:0007669"/>
    <property type="project" value="UniProtKB-KW"/>
</dbReference>
<dbReference type="InterPro" id="IPR016454">
    <property type="entry name" value="Cysteine_dSase"/>
</dbReference>
<evidence type="ECO:0000256" key="5">
    <source>
        <dbReference type="ARBA" id="ARBA00023004"/>
    </source>
</evidence>
<keyword evidence="4" id="KW-0663">Pyridoxal phosphate</keyword>
<evidence type="ECO:0000256" key="4">
    <source>
        <dbReference type="ARBA" id="ARBA00022898"/>
    </source>
</evidence>
<keyword evidence="9" id="KW-0032">Aminotransferase</keyword>
<dbReference type="InterPro" id="IPR015424">
    <property type="entry name" value="PyrdxlP-dep_Trfase"/>
</dbReference>
<keyword evidence="3" id="KW-0479">Metal-binding</keyword>
<protein>
    <submittedName>
        <fullName evidence="9">Aminotransferase, class V</fullName>
        <ecNumber evidence="9">2.8.1.7</ecNumber>
    </submittedName>
</protein>
<dbReference type="GO" id="GO:0008483">
    <property type="term" value="F:transaminase activity"/>
    <property type="evidence" value="ECO:0007669"/>
    <property type="project" value="UniProtKB-KW"/>
</dbReference>
<dbReference type="InterPro" id="IPR000192">
    <property type="entry name" value="Aminotrans_V_dom"/>
</dbReference>
<dbReference type="Gene3D" id="3.40.640.10">
    <property type="entry name" value="Type I PLP-dependent aspartate aminotransferase-like (Major domain)"/>
    <property type="match status" value="1"/>
</dbReference>
<dbReference type="RefSeq" id="WP_069776067.1">
    <property type="nucleotide sequence ID" value="NZ_CABJBV010000005.1"/>
</dbReference>
<keyword evidence="9" id="KW-0808">Transferase</keyword>
<keyword evidence="6" id="KW-0411">Iron-sulfur</keyword>
<reference evidence="9 10" key="1">
    <citation type="submission" date="2016-09" db="EMBL/GenBank/DDBJ databases">
        <title>Genome Sequence of the Lactobacillus fermentum strain NCC2970 (CNCM I-5068).</title>
        <authorList>
            <person name="Barretto C."/>
            <person name="Ngom-Bru C."/>
            <person name="Genevaz A."/>
            <person name="Fournier C."/>
            <person name="Moine D."/>
            <person name="Kassam M."/>
            <person name="Iltis A."/>
            <person name="Sagory-Zalkind P."/>
            <person name="Faucherand G."/>
            <person name="Descombes P."/>
            <person name="Duboux S."/>
        </authorList>
    </citation>
    <scope>NUCLEOTIDE SEQUENCE [LARGE SCALE GENOMIC DNA]</scope>
    <source>
        <strain evidence="9 10">NCC2970</strain>
    </source>
</reference>
<dbReference type="Gene3D" id="3.90.1150.10">
    <property type="entry name" value="Aspartate Aminotransferase, domain 1"/>
    <property type="match status" value="1"/>
</dbReference>
<comment type="cofactor">
    <cofactor evidence="1 7">
        <name>pyridoxal 5'-phosphate</name>
        <dbReference type="ChEBI" id="CHEBI:597326"/>
    </cofactor>
</comment>
<dbReference type="Proteomes" id="UP000094714">
    <property type="component" value="Chromosome"/>
</dbReference>
<sequence length="382" mass="41607">MIYFDNSATTQARPEVLATYKQVSEKIWGNPSSLHKLGETAWNLLEQTRTQIANTFGVQPGEILFTSGGSEGDNWVIKGTALAKQKFGKHIITSSVEHAAVRNAMQSLEKLGFEVTYLPVDKEGRVNPADVKAVLRKDTILVSIMAVNNEVGTIQPIKEIGAILKDYPTVHFMVDAVQAIGKGLDDLVFSERVDFATFSGHKFHAPRGTGFIYKRAGRKLAPLIDGGGQERGLRGGTENTPGNAAMARAIRLMKEQETTDVANEQAVRKAIYDHISQFDHVEVFSGLGAGFAPHVLTFAIVGVRGETIVHAFEEHDIYISTTSACSSKKHSEASTLAAMKVPDNVATSAVRVSLGDQNTLADAEEFNRVFDQLYAGFKKIID</sequence>
<dbReference type="EMBL" id="CP017151">
    <property type="protein sequence ID" value="AOR74801.1"/>
    <property type="molecule type" value="Genomic_DNA"/>
</dbReference>
<organism evidence="9 10">
    <name type="scientific">Limosilactobacillus fermentum</name>
    <name type="common">Lactobacillus fermentum</name>
    <dbReference type="NCBI Taxonomy" id="1613"/>
    <lineage>
        <taxon>Bacteria</taxon>
        <taxon>Bacillati</taxon>
        <taxon>Bacillota</taxon>
        <taxon>Bacilli</taxon>
        <taxon>Lactobacillales</taxon>
        <taxon>Lactobacillaceae</taxon>
        <taxon>Limosilactobacillus</taxon>
    </lineage>
</organism>
<dbReference type="PIRSF" id="PIRSF005572">
    <property type="entry name" value="NifS"/>
    <property type="match status" value="1"/>
</dbReference>
<proteinExistence type="inferred from homology"/>
<comment type="similarity">
    <text evidence="2">Belongs to the class-V pyridoxal-phosphate-dependent aminotransferase family. NifS/IscS subfamily.</text>
</comment>
<evidence type="ECO:0000256" key="6">
    <source>
        <dbReference type="ARBA" id="ARBA00023014"/>
    </source>
</evidence>
<evidence type="ECO:0000256" key="1">
    <source>
        <dbReference type="ARBA" id="ARBA00001933"/>
    </source>
</evidence>
<evidence type="ECO:0000259" key="8">
    <source>
        <dbReference type="Pfam" id="PF00266"/>
    </source>
</evidence>
<name>A0A1D7ZY92_LIMFE</name>
<dbReference type="Pfam" id="PF00266">
    <property type="entry name" value="Aminotran_5"/>
    <property type="match status" value="1"/>
</dbReference>
<dbReference type="InterPro" id="IPR020578">
    <property type="entry name" value="Aminotrans_V_PyrdxlP_BS"/>
</dbReference>
<evidence type="ECO:0000256" key="2">
    <source>
        <dbReference type="ARBA" id="ARBA00006490"/>
    </source>
</evidence>
<dbReference type="Gene3D" id="1.10.260.50">
    <property type="match status" value="1"/>
</dbReference>
<dbReference type="PATRIC" id="fig|1613.112.peg.1415"/>
<dbReference type="PROSITE" id="PS00595">
    <property type="entry name" value="AA_TRANSFER_CLASS_5"/>
    <property type="match status" value="1"/>
</dbReference>
<keyword evidence="5" id="KW-0408">Iron</keyword>
<evidence type="ECO:0000313" key="10">
    <source>
        <dbReference type="Proteomes" id="UP000094714"/>
    </source>
</evidence>
<evidence type="ECO:0000313" key="9">
    <source>
        <dbReference type="EMBL" id="AOR74801.1"/>
    </source>
</evidence>
<evidence type="ECO:0000256" key="7">
    <source>
        <dbReference type="RuleBase" id="RU004504"/>
    </source>
</evidence>
<dbReference type="GO" id="GO:0051536">
    <property type="term" value="F:iron-sulfur cluster binding"/>
    <property type="evidence" value="ECO:0007669"/>
    <property type="project" value="UniProtKB-KW"/>
</dbReference>
<dbReference type="PANTHER" id="PTHR11601:SF50">
    <property type="entry name" value="CYSTEINE DESULFURASE ISCS 2-RELATED"/>
    <property type="match status" value="1"/>
</dbReference>
<accession>A0A1D7ZY92</accession>
<dbReference type="SUPFAM" id="SSF53383">
    <property type="entry name" value="PLP-dependent transferases"/>
    <property type="match status" value="1"/>
</dbReference>